<sequence>MLVKPDWNIFKAKFSDNPEWTFEWFCYLLFSKEYNQPYGIHRYTNHPAIETEPI</sequence>
<protein>
    <submittedName>
        <fullName evidence="1">Uncharacterized protein</fullName>
    </submittedName>
</protein>
<proteinExistence type="predicted"/>
<gene>
    <name evidence="1" type="ORF">HELGO_WM61937</name>
</gene>
<name>A0A6S6TWJ0_9BACT</name>
<evidence type="ECO:0000313" key="1">
    <source>
        <dbReference type="EMBL" id="CAA6825032.1"/>
    </source>
</evidence>
<organism evidence="1">
    <name type="scientific">uncultured Sulfurovum sp</name>
    <dbReference type="NCBI Taxonomy" id="269237"/>
    <lineage>
        <taxon>Bacteria</taxon>
        <taxon>Pseudomonadati</taxon>
        <taxon>Campylobacterota</taxon>
        <taxon>Epsilonproteobacteria</taxon>
        <taxon>Campylobacterales</taxon>
        <taxon>Sulfurovaceae</taxon>
        <taxon>Sulfurovum</taxon>
        <taxon>environmental samples</taxon>
    </lineage>
</organism>
<dbReference type="AlphaFoldDB" id="A0A6S6TWJ0"/>
<reference evidence="1" key="1">
    <citation type="submission" date="2020-01" db="EMBL/GenBank/DDBJ databases">
        <authorList>
            <person name="Meier V. D."/>
            <person name="Meier V D."/>
        </authorList>
    </citation>
    <scope>NUCLEOTIDE SEQUENCE</scope>
    <source>
        <strain evidence="1">HLG_WM_MAG_03</strain>
    </source>
</reference>
<accession>A0A6S6TWJ0</accession>
<dbReference type="EMBL" id="CACVAR010000381">
    <property type="protein sequence ID" value="CAA6825032.1"/>
    <property type="molecule type" value="Genomic_DNA"/>
</dbReference>